<keyword evidence="4 12" id="KW-0132">Cell division</keyword>
<comment type="subcellular location">
    <subcellularLocation>
        <location evidence="1 12">Cytoplasm</location>
    </subcellularLocation>
</comment>
<comment type="caution">
    <text evidence="14">The sequence shown here is derived from an EMBL/GenBank/DDBJ whole genome shotgun (WGS) entry which is preliminary data.</text>
</comment>
<dbReference type="NCBIfam" id="TIGR01072">
    <property type="entry name" value="murA"/>
    <property type="match status" value="1"/>
</dbReference>
<dbReference type="GO" id="GO:0071555">
    <property type="term" value="P:cell wall organization"/>
    <property type="evidence" value="ECO:0007669"/>
    <property type="project" value="UniProtKB-KW"/>
</dbReference>
<keyword evidence="6 12" id="KW-0133">Cell shape</keyword>
<dbReference type="Gene3D" id="3.65.10.10">
    <property type="entry name" value="Enolpyruvate transferase domain"/>
    <property type="match status" value="2"/>
</dbReference>
<feature type="binding site" evidence="12">
    <location>
        <position position="92"/>
    </location>
    <ligand>
        <name>UDP-N-acetyl-alpha-D-glucosamine</name>
        <dbReference type="ChEBI" id="CHEBI:57705"/>
    </ligand>
</feature>
<protein>
    <recommendedName>
        <fullName evidence="12">UDP-N-acetylglucosamine 1-carboxyvinyltransferase</fullName>
        <ecNumber evidence="12">2.5.1.7</ecNumber>
    </recommendedName>
    <alternativeName>
        <fullName evidence="12">Enoylpyruvate transferase</fullName>
    </alternativeName>
    <alternativeName>
        <fullName evidence="12">UDP-N-acetylglucosamine enolpyruvyl transferase</fullName>
        <shortName evidence="12">EPT</shortName>
    </alternativeName>
</protein>
<dbReference type="OrthoDB" id="9803760at2"/>
<dbReference type="HAMAP" id="MF_00111">
    <property type="entry name" value="MurA"/>
    <property type="match status" value="1"/>
</dbReference>
<evidence type="ECO:0000313" key="15">
    <source>
        <dbReference type="Proteomes" id="UP000284277"/>
    </source>
</evidence>
<evidence type="ECO:0000256" key="9">
    <source>
        <dbReference type="ARBA" id="ARBA00023316"/>
    </source>
</evidence>
<evidence type="ECO:0000259" key="13">
    <source>
        <dbReference type="Pfam" id="PF00275"/>
    </source>
</evidence>
<keyword evidence="3 12" id="KW-0963">Cytoplasm</keyword>
<evidence type="ECO:0000256" key="12">
    <source>
        <dbReference type="HAMAP-Rule" id="MF_00111"/>
    </source>
</evidence>
<feature type="binding site" evidence="12">
    <location>
        <position position="304"/>
    </location>
    <ligand>
        <name>UDP-N-acetyl-alpha-D-glucosamine</name>
        <dbReference type="ChEBI" id="CHEBI:57705"/>
    </ligand>
</feature>
<dbReference type="SUPFAM" id="SSF55205">
    <property type="entry name" value="EPT/RTPC-like"/>
    <property type="match status" value="1"/>
</dbReference>
<dbReference type="GO" id="GO:0009252">
    <property type="term" value="P:peptidoglycan biosynthetic process"/>
    <property type="evidence" value="ECO:0007669"/>
    <property type="project" value="UniProtKB-UniRule"/>
</dbReference>
<evidence type="ECO:0000256" key="7">
    <source>
        <dbReference type="ARBA" id="ARBA00022984"/>
    </source>
</evidence>
<evidence type="ECO:0000256" key="2">
    <source>
        <dbReference type="ARBA" id="ARBA00004752"/>
    </source>
</evidence>
<dbReference type="AlphaFoldDB" id="A0A419T1Z6"/>
<dbReference type="InterPro" id="IPR005750">
    <property type="entry name" value="UDP_GlcNAc_COvinyl_MurA"/>
</dbReference>
<dbReference type="InterPro" id="IPR036968">
    <property type="entry name" value="Enolpyruvate_Tfrase_sf"/>
</dbReference>
<evidence type="ECO:0000313" key="14">
    <source>
        <dbReference type="EMBL" id="RKD31507.1"/>
    </source>
</evidence>
<evidence type="ECO:0000256" key="10">
    <source>
        <dbReference type="ARBA" id="ARBA00038367"/>
    </source>
</evidence>
<dbReference type="CDD" id="cd01555">
    <property type="entry name" value="UdpNAET"/>
    <property type="match status" value="1"/>
</dbReference>
<feature type="binding site" evidence="12">
    <location>
        <position position="326"/>
    </location>
    <ligand>
        <name>UDP-N-acetyl-alpha-D-glucosamine</name>
        <dbReference type="ChEBI" id="CHEBI:57705"/>
    </ligand>
</feature>
<gene>
    <name evidence="12" type="primary">murA</name>
    <name evidence="14" type="ORF">BET01_20365</name>
</gene>
<dbReference type="GO" id="GO:0008760">
    <property type="term" value="F:UDP-N-acetylglucosamine 1-carboxyvinyltransferase activity"/>
    <property type="evidence" value="ECO:0007669"/>
    <property type="project" value="UniProtKB-UniRule"/>
</dbReference>
<comment type="pathway">
    <text evidence="2 12">Cell wall biogenesis; peptidoglycan biosynthesis.</text>
</comment>
<dbReference type="InterPro" id="IPR001986">
    <property type="entry name" value="Enolpyruvate_Tfrase_dom"/>
</dbReference>
<dbReference type="PANTHER" id="PTHR43783">
    <property type="entry name" value="UDP-N-ACETYLGLUCOSAMINE 1-CARBOXYVINYLTRANSFERASE"/>
    <property type="match status" value="1"/>
</dbReference>
<dbReference type="EC" id="2.5.1.7" evidence="12"/>
<reference evidence="14 15" key="1">
    <citation type="submission" date="2016-08" db="EMBL/GenBank/DDBJ databases">
        <title>A new outlook on sporulation: Clostridium algidixylanolyticum.</title>
        <authorList>
            <person name="Poppleton D.I."/>
            <person name="Gribaldo S."/>
        </authorList>
    </citation>
    <scope>NUCLEOTIDE SEQUENCE [LARGE SCALE GENOMIC DNA]</scope>
    <source>
        <strain evidence="14 15">SPL73</strain>
    </source>
</reference>
<dbReference type="GO" id="GO:0008360">
    <property type="term" value="P:regulation of cell shape"/>
    <property type="evidence" value="ECO:0007669"/>
    <property type="project" value="UniProtKB-KW"/>
</dbReference>
<proteinExistence type="inferred from homology"/>
<dbReference type="PANTHER" id="PTHR43783:SF1">
    <property type="entry name" value="UDP-N-ACETYLGLUCOSAMINE 1-CARBOXYVINYLTRANSFERASE"/>
    <property type="match status" value="1"/>
</dbReference>
<feature type="modified residue" description="2-(S-cysteinyl)pyruvic acid O-phosphothioketal" evidence="12">
    <location>
        <position position="116"/>
    </location>
</feature>
<keyword evidence="8 12" id="KW-0131">Cell cycle</keyword>
<feature type="binding site" evidence="12">
    <location>
        <begin position="22"/>
        <end position="23"/>
    </location>
    <ligand>
        <name>phosphoenolpyruvate</name>
        <dbReference type="ChEBI" id="CHEBI:58702"/>
    </ligand>
</feature>
<dbReference type="RefSeq" id="WP_120197047.1">
    <property type="nucleotide sequence ID" value="NZ_MCIA01000018.1"/>
</dbReference>
<organism evidence="14 15">
    <name type="scientific">Lacrimispora algidixylanolytica</name>
    <dbReference type="NCBI Taxonomy" id="94868"/>
    <lineage>
        <taxon>Bacteria</taxon>
        <taxon>Bacillati</taxon>
        <taxon>Bacillota</taxon>
        <taxon>Clostridia</taxon>
        <taxon>Lachnospirales</taxon>
        <taxon>Lachnospiraceae</taxon>
        <taxon>Lacrimispora</taxon>
    </lineage>
</organism>
<comment type="catalytic activity">
    <reaction evidence="11 12">
        <text>phosphoenolpyruvate + UDP-N-acetyl-alpha-D-glucosamine = UDP-N-acetyl-3-O-(1-carboxyvinyl)-alpha-D-glucosamine + phosphate</text>
        <dbReference type="Rhea" id="RHEA:18681"/>
        <dbReference type="ChEBI" id="CHEBI:43474"/>
        <dbReference type="ChEBI" id="CHEBI:57705"/>
        <dbReference type="ChEBI" id="CHEBI:58702"/>
        <dbReference type="ChEBI" id="CHEBI:68483"/>
        <dbReference type="EC" id="2.5.1.7"/>
    </reaction>
</comment>
<dbReference type="Pfam" id="PF00275">
    <property type="entry name" value="EPSP_synthase"/>
    <property type="match status" value="1"/>
</dbReference>
<dbReference type="UniPathway" id="UPA00219"/>
<keyword evidence="15" id="KW-1185">Reference proteome</keyword>
<feature type="domain" description="Enolpyruvate transferase" evidence="13">
    <location>
        <begin position="7"/>
        <end position="404"/>
    </location>
</feature>
<evidence type="ECO:0000256" key="4">
    <source>
        <dbReference type="ARBA" id="ARBA00022618"/>
    </source>
</evidence>
<dbReference type="GO" id="GO:0005737">
    <property type="term" value="C:cytoplasm"/>
    <property type="evidence" value="ECO:0007669"/>
    <property type="project" value="UniProtKB-SubCell"/>
</dbReference>
<dbReference type="GO" id="GO:0019277">
    <property type="term" value="P:UDP-N-acetylgalactosamine biosynthetic process"/>
    <property type="evidence" value="ECO:0007669"/>
    <property type="project" value="InterPro"/>
</dbReference>
<evidence type="ECO:0000256" key="11">
    <source>
        <dbReference type="ARBA" id="ARBA00047527"/>
    </source>
</evidence>
<evidence type="ECO:0000256" key="5">
    <source>
        <dbReference type="ARBA" id="ARBA00022679"/>
    </source>
</evidence>
<dbReference type="EMBL" id="MCIA01000018">
    <property type="protein sequence ID" value="RKD31507.1"/>
    <property type="molecule type" value="Genomic_DNA"/>
</dbReference>
<evidence type="ECO:0000256" key="6">
    <source>
        <dbReference type="ARBA" id="ARBA00022960"/>
    </source>
</evidence>
<comment type="caution">
    <text evidence="12">Lacks conserved residue(s) required for the propagation of feature annotation.</text>
</comment>
<keyword evidence="7 12" id="KW-0573">Peptidoglycan synthesis</keyword>
<name>A0A419T1Z6_9FIRM</name>
<evidence type="ECO:0000256" key="8">
    <source>
        <dbReference type="ARBA" id="ARBA00023306"/>
    </source>
</evidence>
<dbReference type="NCBIfam" id="NF006873">
    <property type="entry name" value="PRK09369.1"/>
    <property type="match status" value="1"/>
</dbReference>
<evidence type="ECO:0000256" key="3">
    <source>
        <dbReference type="ARBA" id="ARBA00022490"/>
    </source>
</evidence>
<sequence>MSVIQVQGLRSLKGEIKIQGSKNAVLPIMAAAVLHKGTTVIHNVPRIQDVFCMLGILQRIGCKCRLEGNTLIVDAVTITQAEIPEDYIKSMRSSIILSGSLLGRTGLAVTSFPGGCSIGKRPIDLHLSAFRKLGAVVEEEAEKLIVSANTLIGADIELRFPSVGATENALLASVLAKGITVIRGAAKEPEIIALCEFLNNMGARIEGAGTSKLMVVGVNKLHDSEFTVAGDRIVAGTYLAAVMAAEGNIFIKGIRPNDLTATLSLVERMGAELKTYHDGLEVSMKGRPDCLDVVTSPYPGFPTDLQSQMMAVMASGHGTGRLTETIFEGRFATAKELKKLGSDIVIDGKHAIVHGLYPLSGNRVIAPDLRGGAALVVAGLASEGVTEIHEGYHIERGYEDICRDLSSLGAVIRGME</sequence>
<comment type="function">
    <text evidence="12">Cell wall formation. Adds enolpyruvyl to UDP-N-acetylglucosamine.</text>
</comment>
<feature type="binding site" evidence="12">
    <location>
        <begin position="121"/>
        <end position="125"/>
    </location>
    <ligand>
        <name>UDP-N-acetyl-alpha-D-glucosamine</name>
        <dbReference type="ChEBI" id="CHEBI:57705"/>
    </ligand>
</feature>
<keyword evidence="5 12" id="KW-0808">Transferase</keyword>
<evidence type="ECO:0000256" key="1">
    <source>
        <dbReference type="ARBA" id="ARBA00004496"/>
    </source>
</evidence>
<comment type="similarity">
    <text evidence="10 12">Belongs to the EPSP synthase family. MurA subfamily.</text>
</comment>
<keyword evidence="12" id="KW-0670">Pyruvate</keyword>
<dbReference type="Proteomes" id="UP000284277">
    <property type="component" value="Unassembled WGS sequence"/>
</dbReference>
<dbReference type="InterPro" id="IPR013792">
    <property type="entry name" value="RNA3'P_cycl/enolpyr_Trfase_a/b"/>
</dbReference>
<dbReference type="GO" id="GO:0051301">
    <property type="term" value="P:cell division"/>
    <property type="evidence" value="ECO:0007669"/>
    <property type="project" value="UniProtKB-KW"/>
</dbReference>
<keyword evidence="9 12" id="KW-0961">Cell wall biogenesis/degradation</keyword>
<dbReference type="InterPro" id="IPR050068">
    <property type="entry name" value="MurA_subfamily"/>
</dbReference>
<accession>A0A419T1Z6</accession>
<feature type="active site" description="Proton donor" evidence="12">
    <location>
        <position position="116"/>
    </location>
</feature>